<dbReference type="AlphaFoldDB" id="A0A917B460"/>
<name>A0A917B460_9MICO</name>
<organism evidence="1 2">
    <name type="scientific">Subtercola lobariae</name>
    <dbReference type="NCBI Taxonomy" id="1588641"/>
    <lineage>
        <taxon>Bacteria</taxon>
        <taxon>Bacillati</taxon>
        <taxon>Actinomycetota</taxon>
        <taxon>Actinomycetes</taxon>
        <taxon>Micrococcales</taxon>
        <taxon>Microbacteriaceae</taxon>
        <taxon>Subtercola</taxon>
    </lineage>
</organism>
<reference evidence="1 2" key="1">
    <citation type="journal article" date="2014" name="Int. J. Syst. Evol. Microbiol.">
        <title>Complete genome sequence of Corynebacterium casei LMG S-19264T (=DSM 44701T), isolated from a smear-ripened cheese.</title>
        <authorList>
            <consortium name="US DOE Joint Genome Institute (JGI-PGF)"/>
            <person name="Walter F."/>
            <person name="Albersmeier A."/>
            <person name="Kalinowski J."/>
            <person name="Ruckert C."/>
        </authorList>
    </citation>
    <scope>NUCLEOTIDE SEQUENCE [LARGE SCALE GENOMIC DNA]</scope>
    <source>
        <strain evidence="1 2">CGMCC 1.12976</strain>
    </source>
</reference>
<gene>
    <name evidence="1" type="ORF">GCM10011399_15270</name>
</gene>
<evidence type="ECO:0000313" key="2">
    <source>
        <dbReference type="Proteomes" id="UP000598775"/>
    </source>
</evidence>
<sequence length="94" mass="9758">MRVAATCSGTISSQVPIDEAEVAVPLPADCAGVDEAVAELDALAEAEGVVAAPDDEVEHPLSPRVSAAARAAPPIVRPRRVRVLCVFMRGFPLL</sequence>
<protein>
    <submittedName>
        <fullName evidence="1">Uncharacterized protein</fullName>
    </submittedName>
</protein>
<proteinExistence type="predicted"/>
<keyword evidence="2" id="KW-1185">Reference proteome</keyword>
<evidence type="ECO:0000313" key="1">
    <source>
        <dbReference type="EMBL" id="GGF22537.1"/>
    </source>
</evidence>
<dbReference type="Proteomes" id="UP000598775">
    <property type="component" value="Unassembled WGS sequence"/>
</dbReference>
<accession>A0A917B460</accession>
<dbReference type="EMBL" id="BMGP01000002">
    <property type="protein sequence ID" value="GGF22537.1"/>
    <property type="molecule type" value="Genomic_DNA"/>
</dbReference>
<comment type="caution">
    <text evidence="1">The sequence shown here is derived from an EMBL/GenBank/DDBJ whole genome shotgun (WGS) entry which is preliminary data.</text>
</comment>